<comment type="function">
    <text evidence="1">Forms oxaloacetate, a four-carbon dicarboxylic acid source for the tricarboxylic acid cycle.</text>
</comment>
<evidence type="ECO:0000256" key="1">
    <source>
        <dbReference type="ARBA" id="ARBA00003670"/>
    </source>
</evidence>
<dbReference type="GO" id="GO:0008964">
    <property type="term" value="F:phosphoenolpyruvate carboxylase activity"/>
    <property type="evidence" value="ECO:0007669"/>
    <property type="project" value="InterPro"/>
</dbReference>
<dbReference type="GO" id="GO:0006099">
    <property type="term" value="P:tricarboxylic acid cycle"/>
    <property type="evidence" value="ECO:0007669"/>
    <property type="project" value="InterPro"/>
</dbReference>
<dbReference type="GO" id="GO:0015977">
    <property type="term" value="P:carbon fixation"/>
    <property type="evidence" value="ECO:0007669"/>
    <property type="project" value="InterPro"/>
</dbReference>
<protein>
    <recommendedName>
        <fullName evidence="2">Phosphoenolpyruvate carboxylase</fullName>
    </recommendedName>
</protein>
<organism evidence="3 4">
    <name type="scientific">Bdellovibrio bacteriovorus</name>
    <dbReference type="NCBI Taxonomy" id="959"/>
    <lineage>
        <taxon>Bacteria</taxon>
        <taxon>Pseudomonadati</taxon>
        <taxon>Bdellovibrionota</taxon>
        <taxon>Bdellovibrionia</taxon>
        <taxon>Bdellovibrionales</taxon>
        <taxon>Pseudobdellovibrionaceae</taxon>
        <taxon>Bdellovibrio</taxon>
    </lineage>
</organism>
<dbReference type="SUPFAM" id="SSF51621">
    <property type="entry name" value="Phosphoenolpyruvate/pyruvate domain"/>
    <property type="match status" value="1"/>
</dbReference>
<accession>A0A1Z3NBK1</accession>
<dbReference type="Pfam" id="PF00311">
    <property type="entry name" value="PEPcase"/>
    <property type="match status" value="2"/>
</dbReference>
<sequence>MPGDFLHLHRIITRQKSSQYTTSLDEGKGPKLFQRIGASMKKALAKELTSLVNWAVTELGHVIKAELGAQQFQRIENIRRFVKSKSGGQLASLLKLKSDMEILSPPQRFEIAHSFALMLELINACESAYRTHRLLEEKTAPLSEETHAYGRIIHVLTAHPTESRNSDIIFYFRKIHQLLLQRLTAERHDQTPELHALLRMAWQLPMSKQRKPSVMDEAEYIYSLVLQDDIIEIYLQQRHARIPFYIRTWVGGDKDGHPGVNEKTMLGSLGMSRTRLHNWVKKQFAAYLADLAPLSRSGLQQKNDIRKLQRHAVAVKRNLTRTRRISSGDATRVHALSKSVHDLAMEQQRIFGAESPTLNRIRYLLKIFPGLVVPLEIREDSSLVHEALTDSRSRMNISRMLKTLANLSPEHSPRNYVRGFILSQCESARDIEAGIRLSSRLLKGPRLPVVPLFESSHSLKNGTDIISAFLSVKKNKALIKKHWSSQLEVMLGYSDSAKENGSFPSRFLIQSAMLGLESVIEKHGLVPIFFHGSGGSIERGGGSIQEQTEWWPLSALKNVKMTVQGEMIYRSYNSPAILQRQLNLLTQNRDARKQAPATRTSAVNRKALQRLSDSVQQSYQQILQQPDFLELIEKATPYSFMKDLRMGSRPSKRQGPVQLKSLRAIPWVLCWTQTRALFPTWWGLGSHWKSLTASEKSRYRKALKESAMFRSYIKAVGFTLEKIEMDVFFMYLRSSRLSKDTVAKYEKSFRKEYAEASKCIRELTREKSLLWYRPWLETSIGLRSPLIHPLNVLQLVALETKDIKLLRETVTGVASGMLTTG</sequence>
<reference evidence="3 4" key="1">
    <citation type="submission" date="2017-04" db="EMBL/GenBank/DDBJ databases">
        <title>Whole genome sequence of Bdellovibrio bacteriovorus strain SSB218315.</title>
        <authorList>
            <person name="Oyedara O."/>
            <person name="Rodriguez-Perez M.A."/>
        </authorList>
    </citation>
    <scope>NUCLEOTIDE SEQUENCE [LARGE SCALE GENOMIC DNA]</scope>
    <source>
        <strain evidence="3 4">SSB218315</strain>
    </source>
</reference>
<keyword evidence="3" id="KW-0670">Pyruvate</keyword>
<name>A0A1Z3NBK1_BDEBC</name>
<dbReference type="InterPro" id="IPR021135">
    <property type="entry name" value="PEP_COase"/>
</dbReference>
<evidence type="ECO:0000313" key="3">
    <source>
        <dbReference type="EMBL" id="ASD64844.1"/>
    </source>
</evidence>
<dbReference type="EMBL" id="CP020946">
    <property type="protein sequence ID" value="ASD64844.1"/>
    <property type="molecule type" value="Genomic_DNA"/>
</dbReference>
<dbReference type="GO" id="GO:0005829">
    <property type="term" value="C:cytosol"/>
    <property type="evidence" value="ECO:0007669"/>
    <property type="project" value="TreeGrafter"/>
</dbReference>
<dbReference type="PANTHER" id="PTHR30523">
    <property type="entry name" value="PHOSPHOENOLPYRUVATE CARBOXYLASE"/>
    <property type="match status" value="1"/>
</dbReference>
<evidence type="ECO:0000256" key="2">
    <source>
        <dbReference type="ARBA" id="ARBA00022419"/>
    </source>
</evidence>
<dbReference type="PANTHER" id="PTHR30523:SF6">
    <property type="entry name" value="PHOSPHOENOLPYRUVATE CARBOXYLASE"/>
    <property type="match status" value="1"/>
</dbReference>
<dbReference type="AlphaFoldDB" id="A0A1Z3NBK1"/>
<dbReference type="InterPro" id="IPR015813">
    <property type="entry name" value="Pyrv/PenolPyrv_kinase-like_dom"/>
</dbReference>
<dbReference type="PRINTS" id="PR00150">
    <property type="entry name" value="PEPCARBXLASE"/>
</dbReference>
<evidence type="ECO:0000313" key="4">
    <source>
        <dbReference type="Proteomes" id="UP000197003"/>
    </source>
</evidence>
<dbReference type="OrthoDB" id="5287273at2"/>
<proteinExistence type="predicted"/>
<gene>
    <name evidence="3" type="ORF">B9G79_15375</name>
</gene>
<dbReference type="Proteomes" id="UP000197003">
    <property type="component" value="Chromosome"/>
</dbReference>